<dbReference type="PANTHER" id="PTHR35795:SF1">
    <property type="entry name" value="BIS(5'-NUCLEOSYL)-TETRAPHOSPHATASE, SYMMETRICAL"/>
    <property type="match status" value="1"/>
</dbReference>
<dbReference type="InterPro" id="IPR003607">
    <property type="entry name" value="HD/PDEase_dom"/>
</dbReference>
<dbReference type="CDD" id="cd00077">
    <property type="entry name" value="HDc"/>
    <property type="match status" value="1"/>
</dbReference>
<dbReference type="SUPFAM" id="SSF109604">
    <property type="entry name" value="HD-domain/PDEase-like"/>
    <property type="match status" value="1"/>
</dbReference>
<feature type="domain" description="HD" evidence="2">
    <location>
        <begin position="90"/>
        <end position="226"/>
    </location>
</feature>
<gene>
    <name evidence="4" type="ORF">J2Z43_001974</name>
</gene>
<dbReference type="Proteomes" id="UP000767291">
    <property type="component" value="Unassembled WGS sequence"/>
</dbReference>
<proteinExistence type="predicted"/>
<sequence>MENYFQLDPSQQELLKQQIEKKNENLNKFATKDSEAFRSDKMRSKSDLIRSSFVIDTDKILHNLFYNRYSDKTQVFSFYLNDDITRRSLHVQLVSRIARTIGQALNLNIDLIEAISLGHDIGHTPFGHKGEEFLNEKFFKNTGRYFTHNVHSVRVLQDITNSNLTLQTLDGILCHNGDKDFSHFESSKIYNFEELNRRIEMCYLDKNAVNKMRPATLEGCVVRISDMVAYVGRDRQDAIRAKLRTDEDFDHSGILGKDNRDIIKKMVSNIVKNSFGKNYLKIDDKVYSDFIALRNENNKVIYRNPKIDDVYNETIRHMLFDLYDKFIEDIVSKDYNSYIYRHHVNHPKLKDFYKKNITGDLEVKPDEVVVDYIASMTDDYFINLYETLFPKSELKIQYRSYFR</sequence>
<dbReference type="InterPro" id="IPR006674">
    <property type="entry name" value="HD_domain"/>
</dbReference>
<keyword evidence="1 4" id="KW-0378">Hydrolase</keyword>
<dbReference type="Pfam" id="PF13286">
    <property type="entry name" value="HD_assoc"/>
    <property type="match status" value="1"/>
</dbReference>
<evidence type="ECO:0000259" key="3">
    <source>
        <dbReference type="Pfam" id="PF13286"/>
    </source>
</evidence>
<accession>A0ABS4ECC6</accession>
<dbReference type="Gene3D" id="1.10.3210.10">
    <property type="entry name" value="Hypothetical protein af1432"/>
    <property type="match status" value="1"/>
</dbReference>
<dbReference type="InterPro" id="IPR051094">
    <property type="entry name" value="Diverse_Catalytic_Enzymes"/>
</dbReference>
<dbReference type="Pfam" id="PF01966">
    <property type="entry name" value="HD"/>
    <property type="match status" value="1"/>
</dbReference>
<evidence type="ECO:0000256" key="1">
    <source>
        <dbReference type="ARBA" id="ARBA00022801"/>
    </source>
</evidence>
<name>A0ABS4ECC6_9FIRM</name>
<dbReference type="InterPro" id="IPR026875">
    <property type="entry name" value="PHydrolase_assoc_dom"/>
</dbReference>
<dbReference type="GO" id="GO:0008832">
    <property type="term" value="F:dGTPase activity"/>
    <property type="evidence" value="ECO:0007669"/>
    <property type="project" value="UniProtKB-EC"/>
</dbReference>
<dbReference type="RefSeq" id="WP_209456992.1">
    <property type="nucleotide sequence ID" value="NZ_BAAACS010000011.1"/>
</dbReference>
<feature type="domain" description="Phosphohydrolase-associated" evidence="3">
    <location>
        <begin position="284"/>
        <end position="386"/>
    </location>
</feature>
<evidence type="ECO:0000259" key="2">
    <source>
        <dbReference type="Pfam" id="PF01966"/>
    </source>
</evidence>
<dbReference type="EMBL" id="JAGGJX010000003">
    <property type="protein sequence ID" value="MBP1855579.1"/>
    <property type="molecule type" value="Genomic_DNA"/>
</dbReference>
<reference evidence="4 5" key="1">
    <citation type="submission" date="2021-03" db="EMBL/GenBank/DDBJ databases">
        <title>Genomic Encyclopedia of Type Strains, Phase IV (KMG-IV): sequencing the most valuable type-strain genomes for metagenomic binning, comparative biology and taxonomic classification.</title>
        <authorList>
            <person name="Goeker M."/>
        </authorList>
    </citation>
    <scope>NUCLEOTIDE SEQUENCE [LARGE SCALE GENOMIC DNA]</scope>
    <source>
        <strain evidence="4 5">DSM 1289</strain>
    </source>
</reference>
<dbReference type="EC" id="3.1.5.1" evidence="4"/>
<protein>
    <submittedName>
        <fullName evidence="4">DGTPase</fullName>
        <ecNumber evidence="4">3.1.5.1</ecNumber>
    </submittedName>
</protein>
<organism evidence="4 5">
    <name type="scientific">Metaclostridioides mangenotii</name>
    <dbReference type="NCBI Taxonomy" id="1540"/>
    <lineage>
        <taxon>Bacteria</taxon>
        <taxon>Bacillati</taxon>
        <taxon>Bacillota</taxon>
        <taxon>Clostridia</taxon>
        <taxon>Peptostreptococcales</taxon>
        <taxon>Peptostreptococcaceae</taxon>
        <taxon>Metaclostridioides</taxon>
    </lineage>
</organism>
<evidence type="ECO:0000313" key="5">
    <source>
        <dbReference type="Proteomes" id="UP000767291"/>
    </source>
</evidence>
<evidence type="ECO:0000313" key="4">
    <source>
        <dbReference type="EMBL" id="MBP1855579.1"/>
    </source>
</evidence>
<keyword evidence="5" id="KW-1185">Reference proteome</keyword>
<dbReference type="PANTHER" id="PTHR35795">
    <property type="entry name" value="SLR1885 PROTEIN"/>
    <property type="match status" value="1"/>
</dbReference>
<comment type="caution">
    <text evidence="4">The sequence shown here is derived from an EMBL/GenBank/DDBJ whole genome shotgun (WGS) entry which is preliminary data.</text>
</comment>